<dbReference type="PANTHER" id="PTHR46060:SF1">
    <property type="entry name" value="MARINER MOS1 TRANSPOSASE-LIKE PROTEIN"/>
    <property type="match status" value="1"/>
</dbReference>
<dbReference type="InterPro" id="IPR052709">
    <property type="entry name" value="Transposase-MT_Hybrid"/>
</dbReference>
<evidence type="ECO:0008006" key="3">
    <source>
        <dbReference type="Google" id="ProtNLM"/>
    </source>
</evidence>
<keyword evidence="2" id="KW-1185">Reference proteome</keyword>
<organism evidence="1 2">
    <name type="scientific">Cryptotermes secundus</name>
    <dbReference type="NCBI Taxonomy" id="105785"/>
    <lineage>
        <taxon>Eukaryota</taxon>
        <taxon>Metazoa</taxon>
        <taxon>Ecdysozoa</taxon>
        <taxon>Arthropoda</taxon>
        <taxon>Hexapoda</taxon>
        <taxon>Insecta</taxon>
        <taxon>Pterygota</taxon>
        <taxon>Neoptera</taxon>
        <taxon>Polyneoptera</taxon>
        <taxon>Dictyoptera</taxon>
        <taxon>Blattodea</taxon>
        <taxon>Blattoidea</taxon>
        <taxon>Termitoidae</taxon>
        <taxon>Kalotermitidae</taxon>
        <taxon>Cryptotermitinae</taxon>
        <taxon>Cryptotermes</taxon>
    </lineage>
</organism>
<dbReference type="STRING" id="105785.A0A2J7QZ87"/>
<sequence length="291" mass="33680">KDGRTSVNSEPHSGRPSTCRNENVIEQVRTLAMEDRRITVRELSNETGVRTGSVHSILTEDLGMRRVSAKFEPKLLTMEQKQSRLEITKDMLDNANSNPNFLNTVITGDESWVYGYDPETKMQSSLWKHPTSPRPKKAWQVRSNVKVMLAVFFKSCGVVHHEYAPQGQTITKEYYQEVLRHLRDAARRNRPDLWAAKSWQCHHDNRFSRSLRLQISYIFSSTLKMEVIRSSKTSVNTTYTRCQIPEDCFLQSSNRCSWRVPQSPRARKVQQVQSSTKSMLSFLRHEVDCSP</sequence>
<dbReference type="PANTHER" id="PTHR46060">
    <property type="entry name" value="MARINER MOS1 TRANSPOSASE-LIKE PROTEIN"/>
    <property type="match status" value="1"/>
</dbReference>
<dbReference type="GO" id="GO:0003676">
    <property type="term" value="F:nucleic acid binding"/>
    <property type="evidence" value="ECO:0007669"/>
    <property type="project" value="InterPro"/>
</dbReference>
<dbReference type="AlphaFoldDB" id="A0A2J7QZ87"/>
<dbReference type="EMBL" id="NEVH01009071">
    <property type="protein sequence ID" value="PNF33903.1"/>
    <property type="molecule type" value="Genomic_DNA"/>
</dbReference>
<feature type="non-terminal residue" evidence="1">
    <location>
        <position position="1"/>
    </location>
</feature>
<protein>
    <recommendedName>
        <fullName evidence="3">Transposase Tc1-like domain-containing protein</fullName>
    </recommendedName>
</protein>
<evidence type="ECO:0000313" key="2">
    <source>
        <dbReference type="Proteomes" id="UP000235965"/>
    </source>
</evidence>
<dbReference type="InParanoid" id="A0A2J7QZ87"/>
<evidence type="ECO:0000313" key="1">
    <source>
        <dbReference type="EMBL" id="PNF33903.1"/>
    </source>
</evidence>
<dbReference type="InterPro" id="IPR036397">
    <property type="entry name" value="RNaseH_sf"/>
</dbReference>
<reference evidence="1 2" key="1">
    <citation type="submission" date="2017-12" db="EMBL/GenBank/DDBJ databases">
        <title>Hemimetabolous genomes reveal molecular basis of termite eusociality.</title>
        <authorList>
            <person name="Harrison M.C."/>
            <person name="Jongepier E."/>
            <person name="Robertson H.M."/>
            <person name="Arning N."/>
            <person name="Bitard-Feildel T."/>
            <person name="Chao H."/>
            <person name="Childers C.P."/>
            <person name="Dinh H."/>
            <person name="Doddapaneni H."/>
            <person name="Dugan S."/>
            <person name="Gowin J."/>
            <person name="Greiner C."/>
            <person name="Han Y."/>
            <person name="Hu H."/>
            <person name="Hughes D.S.T."/>
            <person name="Huylmans A.-K."/>
            <person name="Kemena C."/>
            <person name="Kremer L.P.M."/>
            <person name="Lee S.L."/>
            <person name="Lopez-Ezquerra A."/>
            <person name="Mallet L."/>
            <person name="Monroy-Kuhn J.M."/>
            <person name="Moser A."/>
            <person name="Murali S.C."/>
            <person name="Muzny D.M."/>
            <person name="Otani S."/>
            <person name="Piulachs M.-D."/>
            <person name="Poelchau M."/>
            <person name="Qu J."/>
            <person name="Schaub F."/>
            <person name="Wada-Katsumata A."/>
            <person name="Worley K.C."/>
            <person name="Xie Q."/>
            <person name="Ylla G."/>
            <person name="Poulsen M."/>
            <person name="Gibbs R.A."/>
            <person name="Schal C."/>
            <person name="Richards S."/>
            <person name="Belles X."/>
            <person name="Korb J."/>
            <person name="Bornberg-Bauer E."/>
        </authorList>
    </citation>
    <scope>NUCLEOTIDE SEQUENCE [LARGE SCALE GENOMIC DNA]</scope>
    <source>
        <tissue evidence="1">Whole body</tissue>
    </source>
</reference>
<proteinExistence type="predicted"/>
<accession>A0A2J7QZ87</accession>
<name>A0A2J7QZ87_9NEOP</name>
<dbReference type="Pfam" id="PF01359">
    <property type="entry name" value="Transposase_1"/>
    <property type="match status" value="1"/>
</dbReference>
<dbReference type="Proteomes" id="UP000235965">
    <property type="component" value="Unassembled WGS sequence"/>
</dbReference>
<dbReference type="OrthoDB" id="8195351at2759"/>
<gene>
    <name evidence="1" type="ORF">B7P43_G06496</name>
</gene>
<dbReference type="Gene3D" id="3.30.420.10">
    <property type="entry name" value="Ribonuclease H-like superfamily/Ribonuclease H"/>
    <property type="match status" value="1"/>
</dbReference>
<dbReference type="InterPro" id="IPR001888">
    <property type="entry name" value="Transposase_1"/>
</dbReference>
<comment type="caution">
    <text evidence="1">The sequence shown here is derived from an EMBL/GenBank/DDBJ whole genome shotgun (WGS) entry which is preliminary data.</text>
</comment>